<gene>
    <name evidence="1" type="ORF">M5J20_07820</name>
</gene>
<dbReference type="Proteomes" id="UP001204000">
    <property type="component" value="Unassembled WGS sequence"/>
</dbReference>
<name>A0ABT1G244_9CORY</name>
<dbReference type="RefSeq" id="WP_253578237.1">
    <property type="nucleotide sequence ID" value="NZ_JAMFTQ010000009.1"/>
</dbReference>
<proteinExistence type="predicted"/>
<comment type="caution">
    <text evidence="1">The sequence shown here is derived from an EMBL/GenBank/DDBJ whole genome shotgun (WGS) entry which is preliminary data.</text>
</comment>
<sequence length="333" mass="36214">MTRSLHNGMRVNADMLLAVPASGLPPGFYQVNSRFGVHNNGLLDAGLATYHQRAHPCGIAYLVPAALRAAAHALTNPNFTVGGFAALALYGLEFLVEGTDTVLMTDLVTANRPASACAPAVLRWQPPRKHLWQVEVCGAPVSIASPGLAVVQALAALRKEDVQWKVVDTPEHSATFIRAVQLVDAVRNQLGVDSADILRAGPGRIDMRWLTQVIITSSALADSPKETEMRLLAEPVVDGFGLVLSEQVPVLIDDKHITRFDLAIIELKIGIMFDGAHHWTKDRRDKDSEIDLSVIGEDWLSLRFSEGTLPGLPKRLPGVIEKRLASRRKEATP</sequence>
<protein>
    <recommendedName>
        <fullName evidence="3">DUF559 domain-containing protein</fullName>
    </recommendedName>
</protein>
<reference evidence="1" key="1">
    <citation type="submission" date="2022-05" db="EMBL/GenBank/DDBJ databases">
        <title>Corynebacterium sp. TA-R-1 sp. nov., isolated from human feces.</title>
        <authorList>
            <person name="Shamsuzzaman M."/>
            <person name="Dahal R.H."/>
        </authorList>
    </citation>
    <scope>NUCLEOTIDE SEQUENCE</scope>
    <source>
        <strain evidence="1">TA-R-1</strain>
    </source>
</reference>
<keyword evidence="2" id="KW-1185">Reference proteome</keyword>
<accession>A0ABT1G244</accession>
<evidence type="ECO:0000313" key="2">
    <source>
        <dbReference type="Proteomes" id="UP001204000"/>
    </source>
</evidence>
<organism evidence="1 2">
    <name type="scientific">Corynebacterium stercoris</name>
    <dbReference type="NCBI Taxonomy" id="2943490"/>
    <lineage>
        <taxon>Bacteria</taxon>
        <taxon>Bacillati</taxon>
        <taxon>Actinomycetota</taxon>
        <taxon>Actinomycetes</taxon>
        <taxon>Mycobacteriales</taxon>
        <taxon>Corynebacteriaceae</taxon>
        <taxon>Corynebacterium</taxon>
    </lineage>
</organism>
<dbReference type="EMBL" id="JAMFTQ010000009">
    <property type="protein sequence ID" value="MCP1388094.1"/>
    <property type="molecule type" value="Genomic_DNA"/>
</dbReference>
<evidence type="ECO:0000313" key="1">
    <source>
        <dbReference type="EMBL" id="MCP1388094.1"/>
    </source>
</evidence>
<evidence type="ECO:0008006" key="3">
    <source>
        <dbReference type="Google" id="ProtNLM"/>
    </source>
</evidence>